<dbReference type="Gene3D" id="1.10.10.60">
    <property type="entry name" value="Homeodomain-like"/>
    <property type="match status" value="1"/>
</dbReference>
<proteinExistence type="predicted"/>
<keyword evidence="2" id="KW-1185">Reference proteome</keyword>
<organism evidence="1 2">
    <name type="scientific">Thiothrix nivea (strain ATCC 35100 / DSM 5205 / JP2)</name>
    <dbReference type="NCBI Taxonomy" id="870187"/>
    <lineage>
        <taxon>Bacteria</taxon>
        <taxon>Pseudomonadati</taxon>
        <taxon>Pseudomonadota</taxon>
        <taxon>Gammaproteobacteria</taxon>
        <taxon>Thiotrichales</taxon>
        <taxon>Thiotrichaceae</taxon>
        <taxon>Thiothrix</taxon>
    </lineage>
</organism>
<evidence type="ECO:0000313" key="1">
    <source>
        <dbReference type="EMBL" id="EIJ33367.1"/>
    </source>
</evidence>
<dbReference type="OrthoDB" id="9958360at2"/>
<dbReference type="InterPro" id="IPR009057">
    <property type="entry name" value="Homeodomain-like_sf"/>
</dbReference>
<reference evidence="2" key="1">
    <citation type="journal article" date="2011" name="Stand. Genomic Sci.">
        <title>Genome sequence of the filamentous, gliding Thiothrix nivea neotype strain (JP2(T)).</title>
        <authorList>
            <person name="Lapidus A."/>
            <person name="Nolan M."/>
            <person name="Lucas S."/>
            <person name="Glavina Del Rio T."/>
            <person name="Tice H."/>
            <person name="Cheng J.F."/>
            <person name="Tapia R."/>
            <person name="Han C."/>
            <person name="Goodwin L."/>
            <person name="Pitluck S."/>
            <person name="Liolios K."/>
            <person name="Pagani I."/>
            <person name="Ivanova N."/>
            <person name="Huntemann M."/>
            <person name="Mavromatis K."/>
            <person name="Mikhailova N."/>
            <person name="Pati A."/>
            <person name="Chen A."/>
            <person name="Palaniappan K."/>
            <person name="Land M."/>
            <person name="Brambilla E.M."/>
            <person name="Rohde M."/>
            <person name="Abt B."/>
            <person name="Verbarg S."/>
            <person name="Goker M."/>
            <person name="Bristow J."/>
            <person name="Eisen J.A."/>
            <person name="Markowitz V."/>
            <person name="Hugenholtz P."/>
            <person name="Kyrpides N.C."/>
            <person name="Klenk H.P."/>
            <person name="Woyke T."/>
        </authorList>
    </citation>
    <scope>NUCLEOTIDE SEQUENCE [LARGE SCALE GENOMIC DNA]</scope>
    <source>
        <strain evidence="2">ATCC 35100 / DSM 5205 / JP2</strain>
    </source>
</reference>
<accession>A0A656HAN9</accession>
<name>A0A656HAN9_THINJ</name>
<dbReference type="SUPFAM" id="SSF46689">
    <property type="entry name" value="Homeodomain-like"/>
    <property type="match status" value="1"/>
</dbReference>
<gene>
    <name evidence="1" type="ORF">Thini_0730</name>
</gene>
<dbReference type="Proteomes" id="UP000005317">
    <property type="component" value="Unassembled WGS sequence"/>
</dbReference>
<sequence length="104" mass="11108">MKGNNQGTVTPTPPASGRCLLHSSTLLEILTKAKQERATNGKGNAYAELQEAFHREVLPAFFIETQGNLSEVARLLGIHRHTISGYCKQADIDMTGATGKVGAA</sequence>
<evidence type="ECO:0000313" key="2">
    <source>
        <dbReference type="Proteomes" id="UP000005317"/>
    </source>
</evidence>
<dbReference type="EMBL" id="JH651384">
    <property type="protein sequence ID" value="EIJ33367.1"/>
    <property type="molecule type" value="Genomic_DNA"/>
</dbReference>
<protein>
    <submittedName>
        <fullName evidence="1">Uncharacterized protein</fullName>
    </submittedName>
</protein>
<dbReference type="RefSeq" id="WP_002707321.1">
    <property type="nucleotide sequence ID" value="NZ_JH651384.1"/>
</dbReference>
<dbReference type="AlphaFoldDB" id="A0A656HAN9"/>